<protein>
    <submittedName>
        <fullName evidence="4">SDR family oxidoreductase</fullName>
    </submittedName>
</protein>
<organism evidence="4 5">
    <name type="scientific">Candidatus Zymogenus saltonus</name>
    <dbReference type="NCBI Taxonomy" id="2844893"/>
    <lineage>
        <taxon>Bacteria</taxon>
        <taxon>Deltaproteobacteria</taxon>
        <taxon>Candidatus Zymogenia</taxon>
        <taxon>Candidatus Zymogeniales</taxon>
        <taxon>Candidatus Zymogenaceae</taxon>
        <taxon>Candidatus Zymogenus</taxon>
    </lineage>
</organism>
<sequence length="274" mass="30176">MDRFKDKVAVVTGAASGMGRSLSVELSRRGAQVVCGDVNLEGLKDTAKAIGGEGGKLHIKRLDVTKPEEVKGLIEDTVRERGRLDYIFNNAGILIMGEARDLDLEHWLKQIDVNLMGVLYGTVFAYKQMVKQGHGHIVNTASLGGLTPVPAIIPYITTKHGVVGLSTSLRMEGKGLGVKVSVVCPGFVRTGMFEAPIINVDLKAHEKNVEDMPKHMIWDSDKAARRILKGVSKNRGIIIFPLYARLSYWLQRVNPVLLNPLNMKALRSTRDIRL</sequence>
<gene>
    <name evidence="4" type="ORF">JW984_13225</name>
</gene>
<dbReference type="Pfam" id="PF00106">
    <property type="entry name" value="adh_short"/>
    <property type="match status" value="1"/>
</dbReference>
<evidence type="ECO:0000256" key="1">
    <source>
        <dbReference type="ARBA" id="ARBA00006484"/>
    </source>
</evidence>
<keyword evidence="2" id="KW-0560">Oxidoreductase</keyword>
<dbReference type="EMBL" id="JAFGIX010000068">
    <property type="protein sequence ID" value="MBN1574152.1"/>
    <property type="molecule type" value="Genomic_DNA"/>
</dbReference>
<reference evidence="4" key="2">
    <citation type="submission" date="2021-01" db="EMBL/GenBank/DDBJ databases">
        <authorList>
            <person name="Hahn C.R."/>
            <person name="Youssef N.H."/>
            <person name="Elshahed M."/>
        </authorList>
    </citation>
    <scope>NUCLEOTIDE SEQUENCE</scope>
    <source>
        <strain evidence="4">Zod_Metabat.24</strain>
    </source>
</reference>
<dbReference type="GO" id="GO:0016491">
    <property type="term" value="F:oxidoreductase activity"/>
    <property type="evidence" value="ECO:0007669"/>
    <property type="project" value="UniProtKB-KW"/>
</dbReference>
<dbReference type="AlphaFoldDB" id="A0A9D8KHD9"/>
<evidence type="ECO:0000313" key="5">
    <source>
        <dbReference type="Proteomes" id="UP000809273"/>
    </source>
</evidence>
<dbReference type="GO" id="GO:0016020">
    <property type="term" value="C:membrane"/>
    <property type="evidence" value="ECO:0007669"/>
    <property type="project" value="TreeGrafter"/>
</dbReference>
<dbReference type="InterPro" id="IPR036291">
    <property type="entry name" value="NAD(P)-bd_dom_sf"/>
</dbReference>
<evidence type="ECO:0000256" key="3">
    <source>
        <dbReference type="RuleBase" id="RU000363"/>
    </source>
</evidence>
<dbReference type="CDD" id="cd05233">
    <property type="entry name" value="SDR_c"/>
    <property type="match status" value="1"/>
</dbReference>
<evidence type="ECO:0000313" key="4">
    <source>
        <dbReference type="EMBL" id="MBN1574152.1"/>
    </source>
</evidence>
<comment type="similarity">
    <text evidence="1 3">Belongs to the short-chain dehydrogenases/reductases (SDR) family.</text>
</comment>
<dbReference type="FunFam" id="3.40.50.720:FF:000084">
    <property type="entry name" value="Short-chain dehydrogenase reductase"/>
    <property type="match status" value="1"/>
</dbReference>
<reference evidence="4" key="1">
    <citation type="journal article" date="2021" name="Environ. Microbiol.">
        <title>Genomic characterization of three novel Desulfobacterota classes expand the metabolic and phylogenetic diversity of the phylum.</title>
        <authorList>
            <person name="Murphy C.L."/>
            <person name="Biggerstaff J."/>
            <person name="Eichhorn A."/>
            <person name="Ewing E."/>
            <person name="Shahan R."/>
            <person name="Soriano D."/>
            <person name="Stewart S."/>
            <person name="VanMol K."/>
            <person name="Walker R."/>
            <person name="Walters P."/>
            <person name="Elshahed M.S."/>
            <person name="Youssef N.H."/>
        </authorList>
    </citation>
    <scope>NUCLEOTIDE SEQUENCE</scope>
    <source>
        <strain evidence="4">Zod_Metabat.24</strain>
    </source>
</reference>
<comment type="caution">
    <text evidence="4">The sequence shown here is derived from an EMBL/GenBank/DDBJ whole genome shotgun (WGS) entry which is preliminary data.</text>
</comment>
<dbReference type="SUPFAM" id="SSF51735">
    <property type="entry name" value="NAD(P)-binding Rossmann-fold domains"/>
    <property type="match status" value="1"/>
</dbReference>
<name>A0A9D8KHD9_9DELT</name>
<evidence type="ECO:0000256" key="2">
    <source>
        <dbReference type="ARBA" id="ARBA00023002"/>
    </source>
</evidence>
<dbReference type="PRINTS" id="PR00081">
    <property type="entry name" value="GDHRDH"/>
</dbReference>
<dbReference type="Gene3D" id="3.40.50.720">
    <property type="entry name" value="NAD(P)-binding Rossmann-like Domain"/>
    <property type="match status" value="1"/>
</dbReference>
<dbReference type="PANTHER" id="PTHR44196">
    <property type="entry name" value="DEHYDROGENASE/REDUCTASE SDR FAMILY MEMBER 7B"/>
    <property type="match status" value="1"/>
</dbReference>
<dbReference type="InterPro" id="IPR002347">
    <property type="entry name" value="SDR_fam"/>
</dbReference>
<dbReference type="PRINTS" id="PR00080">
    <property type="entry name" value="SDRFAMILY"/>
</dbReference>
<proteinExistence type="inferred from homology"/>
<dbReference type="PANTHER" id="PTHR44196:SF1">
    <property type="entry name" value="DEHYDROGENASE_REDUCTASE SDR FAMILY MEMBER 7B"/>
    <property type="match status" value="1"/>
</dbReference>
<dbReference type="Proteomes" id="UP000809273">
    <property type="component" value="Unassembled WGS sequence"/>
</dbReference>
<accession>A0A9D8KHD9</accession>